<reference evidence="1 2" key="1">
    <citation type="submission" date="2021-12" db="EMBL/GenBank/DDBJ databases">
        <title>Genome sequencing of bacteria with rrn-lacking chromosome and rrn-plasmid.</title>
        <authorList>
            <person name="Anda M."/>
            <person name="Iwasaki W."/>
        </authorList>
    </citation>
    <scope>NUCLEOTIDE SEQUENCE [LARGE SCALE GENOMIC DNA]</scope>
    <source>
        <strain evidence="1 2">NBRC 15940</strain>
    </source>
</reference>
<name>A0AAN5AKG1_9BACT</name>
<gene>
    <name evidence="1" type="ORF">PEDI_09380</name>
</gene>
<protein>
    <submittedName>
        <fullName evidence="1">Uncharacterized protein</fullName>
    </submittedName>
</protein>
<sequence length="279" mass="32111">MEIKTNTENFNAAITYLHQCSQFMAIFANQLVNAKEDTSHTNFLWDEDRGRLYTQGSNTDPRARMFLQINEGLLGISCDKKEVLQPTEGWTPTEILQWMNDRLAYWKIRKTPLETALPYEIPYPKAQEEAFISPDHRWLAQWGLLIDQFNDAMESILEGHTQHGKTRVWPHHFDLGNYIILNQDEQGNITESIGFGLAIPDSLSPHPYGYINYFGEGKELEIPNRSPLYGQWVKEGMQGIICPVDVFLNQESHQPKEVFKFFQSGIETIQAAVSKTENV</sequence>
<keyword evidence="2" id="KW-1185">Reference proteome</keyword>
<evidence type="ECO:0000313" key="1">
    <source>
        <dbReference type="EMBL" id="GJM60386.1"/>
    </source>
</evidence>
<proteinExistence type="predicted"/>
<organism evidence="1 2">
    <name type="scientific">Persicobacter diffluens</name>
    <dbReference type="NCBI Taxonomy" id="981"/>
    <lineage>
        <taxon>Bacteria</taxon>
        <taxon>Pseudomonadati</taxon>
        <taxon>Bacteroidota</taxon>
        <taxon>Cytophagia</taxon>
        <taxon>Cytophagales</taxon>
        <taxon>Persicobacteraceae</taxon>
        <taxon>Persicobacter</taxon>
    </lineage>
</organism>
<accession>A0AAN5AKG1</accession>
<dbReference type="RefSeq" id="WP_053404294.1">
    <property type="nucleotide sequence ID" value="NZ_BQKE01000001.1"/>
</dbReference>
<dbReference type="EMBL" id="BQKE01000001">
    <property type="protein sequence ID" value="GJM60386.1"/>
    <property type="molecule type" value="Genomic_DNA"/>
</dbReference>
<dbReference type="AlphaFoldDB" id="A0AAN5AKG1"/>
<evidence type="ECO:0000313" key="2">
    <source>
        <dbReference type="Proteomes" id="UP001310022"/>
    </source>
</evidence>
<comment type="caution">
    <text evidence="1">The sequence shown here is derived from an EMBL/GenBank/DDBJ whole genome shotgun (WGS) entry which is preliminary data.</text>
</comment>
<dbReference type="Proteomes" id="UP001310022">
    <property type="component" value="Unassembled WGS sequence"/>
</dbReference>